<dbReference type="RefSeq" id="WP_377961852.1">
    <property type="nucleotide sequence ID" value="NZ_JBHZOL010000021.1"/>
</dbReference>
<evidence type="ECO:0000259" key="2">
    <source>
        <dbReference type="Pfam" id="PF08378"/>
    </source>
</evidence>
<organism evidence="3 4">
    <name type="scientific">Almyronema epifaneia S1</name>
    <dbReference type="NCBI Taxonomy" id="2991925"/>
    <lineage>
        <taxon>Bacteria</taxon>
        <taxon>Bacillati</taxon>
        <taxon>Cyanobacteriota</taxon>
        <taxon>Cyanophyceae</taxon>
        <taxon>Nodosilineales</taxon>
        <taxon>Nodosilineaceae</taxon>
        <taxon>Almyronema</taxon>
        <taxon>Almyronema epifaneia</taxon>
    </lineage>
</organism>
<keyword evidence="4" id="KW-1185">Reference proteome</keyword>
<sequence>MVRSPRRAGQNVRRMALQRRSKAVYWWLAALGLAIAPLMLQTAIADFAKASKRSVWLPPPLYVCAYGLFLTGSAVSIWHGKKFWQQANRADRGAQAEEDIAQLLQPLVAEGWRFEYNLPLQNRLGDADIVCFSPKKRVYVIDVKSHQGEVHFDGNRLYRQMGKQTYGFEKDFLRQCMKQAFQVKRQLRVRYVTAVLAFSQASVKTRHGKLRGVYVVRRSRLVKLLQQLG</sequence>
<dbReference type="Proteomes" id="UP001600165">
    <property type="component" value="Unassembled WGS sequence"/>
</dbReference>
<keyword evidence="1" id="KW-0472">Membrane</keyword>
<evidence type="ECO:0000313" key="4">
    <source>
        <dbReference type="Proteomes" id="UP001600165"/>
    </source>
</evidence>
<name>A0ABW6IB65_9CYAN</name>
<gene>
    <name evidence="3" type="ORF">ACFVKH_03845</name>
</gene>
<keyword evidence="1" id="KW-1133">Transmembrane helix</keyword>
<dbReference type="InterPro" id="IPR011528">
    <property type="entry name" value="NERD"/>
</dbReference>
<evidence type="ECO:0000256" key="1">
    <source>
        <dbReference type="SAM" id="Phobius"/>
    </source>
</evidence>
<feature type="transmembrane region" description="Helical" evidence="1">
    <location>
        <begin position="23"/>
        <end position="40"/>
    </location>
</feature>
<comment type="caution">
    <text evidence="3">The sequence shown here is derived from an EMBL/GenBank/DDBJ whole genome shotgun (WGS) entry which is preliminary data.</text>
</comment>
<feature type="transmembrane region" description="Helical" evidence="1">
    <location>
        <begin position="60"/>
        <end position="79"/>
    </location>
</feature>
<dbReference type="EMBL" id="JBHZOL010000021">
    <property type="protein sequence ID" value="MFE4105398.1"/>
    <property type="molecule type" value="Genomic_DNA"/>
</dbReference>
<dbReference type="Pfam" id="PF08378">
    <property type="entry name" value="NERD"/>
    <property type="match status" value="1"/>
</dbReference>
<feature type="domain" description="NERD" evidence="2">
    <location>
        <begin position="92"/>
        <end position="198"/>
    </location>
</feature>
<keyword evidence="1" id="KW-0812">Transmembrane</keyword>
<accession>A0ABW6IB65</accession>
<evidence type="ECO:0000313" key="3">
    <source>
        <dbReference type="EMBL" id="MFE4105398.1"/>
    </source>
</evidence>
<protein>
    <submittedName>
        <fullName evidence="3">Nuclease-related domain-containing protein</fullName>
    </submittedName>
</protein>
<proteinExistence type="predicted"/>
<reference evidence="3 4" key="1">
    <citation type="submission" date="2024-10" db="EMBL/GenBank/DDBJ databases">
        <authorList>
            <person name="Ratan Roy A."/>
            <person name="Morales Sandoval P.H."/>
            <person name="De Los Santos Villalobos S."/>
            <person name="Chakraborty S."/>
            <person name="Mukherjee J."/>
        </authorList>
    </citation>
    <scope>NUCLEOTIDE SEQUENCE [LARGE SCALE GENOMIC DNA]</scope>
    <source>
        <strain evidence="3 4">S1</strain>
    </source>
</reference>